<keyword evidence="1" id="KW-0732">Signal</keyword>
<gene>
    <name evidence="2" type="ORF">DFR75_106139</name>
</gene>
<organism evidence="2 3">
    <name type="scientific">Nocardia ignorata</name>
    <dbReference type="NCBI Taxonomy" id="145285"/>
    <lineage>
        <taxon>Bacteria</taxon>
        <taxon>Bacillati</taxon>
        <taxon>Actinomycetota</taxon>
        <taxon>Actinomycetes</taxon>
        <taxon>Mycobacteriales</taxon>
        <taxon>Nocardiaceae</taxon>
        <taxon>Nocardia</taxon>
    </lineage>
</organism>
<feature type="chain" id="PRO_5038568589" evidence="1">
    <location>
        <begin position="24"/>
        <end position="175"/>
    </location>
</feature>
<keyword evidence="3" id="KW-1185">Reference proteome</keyword>
<evidence type="ECO:0000313" key="3">
    <source>
        <dbReference type="Proteomes" id="UP000295087"/>
    </source>
</evidence>
<reference evidence="2 3" key="1">
    <citation type="submission" date="2019-03" db="EMBL/GenBank/DDBJ databases">
        <title>Genomic Encyclopedia of Type Strains, Phase IV (KMG-IV): sequencing the most valuable type-strain genomes for metagenomic binning, comparative biology and taxonomic classification.</title>
        <authorList>
            <person name="Goeker M."/>
        </authorList>
    </citation>
    <scope>NUCLEOTIDE SEQUENCE [LARGE SCALE GENOMIC DNA]</scope>
    <source>
        <strain evidence="2 3">DSM 44496</strain>
    </source>
</reference>
<accession>A0A4R6P3M1</accession>
<feature type="signal peptide" evidence="1">
    <location>
        <begin position="1"/>
        <end position="23"/>
    </location>
</feature>
<evidence type="ECO:0000313" key="2">
    <source>
        <dbReference type="EMBL" id="TDP32348.1"/>
    </source>
</evidence>
<dbReference type="Proteomes" id="UP000295087">
    <property type="component" value="Unassembled WGS sequence"/>
</dbReference>
<dbReference type="EMBL" id="SNXK01000006">
    <property type="protein sequence ID" value="TDP32348.1"/>
    <property type="molecule type" value="Genomic_DNA"/>
</dbReference>
<sequence>MTLRTSFASAAAAVLAGSALCLAAPGAASADDTCQLGVSNVGPRSCVMNEVRTAPVPTLGNGVCFGIVNVGGTAFDGPLNDPSVAPGATHSISLRISHGLLGNMAPALLTCDVNVIVDWRNLDNGVTGSMTHFVPARHNSTYPFQVIAPTGPGRFQLTVRTDRPSLPASTEVVVP</sequence>
<comment type="caution">
    <text evidence="2">The sequence shown here is derived from an EMBL/GenBank/DDBJ whole genome shotgun (WGS) entry which is preliminary data.</text>
</comment>
<protein>
    <submittedName>
        <fullName evidence="2">Uncharacterized protein</fullName>
    </submittedName>
</protein>
<dbReference type="AlphaFoldDB" id="A0A4R6P3M1"/>
<evidence type="ECO:0000256" key="1">
    <source>
        <dbReference type="SAM" id="SignalP"/>
    </source>
</evidence>
<proteinExistence type="predicted"/>
<dbReference type="RefSeq" id="WP_243750025.1">
    <property type="nucleotide sequence ID" value="NZ_SNXK01000006.1"/>
</dbReference>
<name>A0A4R6P3M1_NOCIG</name>